<reference evidence="2" key="1">
    <citation type="submission" date="2025-08" db="UniProtKB">
        <authorList>
            <consortium name="Ensembl"/>
        </authorList>
    </citation>
    <scope>IDENTIFICATION</scope>
</reference>
<dbReference type="GO" id="GO:0060271">
    <property type="term" value="P:cilium assembly"/>
    <property type="evidence" value="ECO:0007669"/>
    <property type="project" value="InterPro"/>
</dbReference>
<name>A0A8D2KYY0_VARKO</name>
<dbReference type="Ensembl" id="ENSVKKT00000014616.1">
    <property type="protein sequence ID" value="ENSVKKP00000014268.1"/>
    <property type="gene ID" value="ENSVKKG00000009832.1"/>
</dbReference>
<dbReference type="Pfam" id="PF09773">
    <property type="entry name" value="Meckelin"/>
    <property type="match status" value="1"/>
</dbReference>
<proteinExistence type="predicted"/>
<accession>A0A8D2KYY0</accession>
<feature type="signal peptide" evidence="1">
    <location>
        <begin position="1"/>
        <end position="24"/>
    </location>
</feature>
<dbReference type="PANTHER" id="PTHR21274">
    <property type="entry name" value="MECKELIN"/>
    <property type="match status" value="1"/>
</dbReference>
<dbReference type="OMA" id="NITESCD"/>
<keyword evidence="1" id="KW-0732">Signal</keyword>
<keyword evidence="3" id="KW-1185">Reference proteome</keyword>
<evidence type="ECO:0000313" key="2">
    <source>
        <dbReference type="Ensembl" id="ENSVKKP00000014268.1"/>
    </source>
</evidence>
<sequence length="205" mass="21745">MVMPRCRVGMALLLLFLSAGLSDGQGFYLPLHRPQGCDGSHYFNIASLACGQCGAFQRKSARGTSCACLPGFKLVSDNGGTSITCEKCPDSMNGVTQDGWNCITCPKGLTAEGKCRCAINEILVERNTNGELLKVALCIQCDGKEQSFATSNALSNMCIRCEPTFISVNKSCSCSEPNILTGGLCFSSTGNFPPKGIATVRFGKL</sequence>
<dbReference type="AlphaFoldDB" id="A0A8D2KYY0"/>
<evidence type="ECO:0000313" key="3">
    <source>
        <dbReference type="Proteomes" id="UP000694545"/>
    </source>
</evidence>
<dbReference type="GO" id="GO:0036038">
    <property type="term" value="C:MKS complex"/>
    <property type="evidence" value="ECO:0007669"/>
    <property type="project" value="InterPro"/>
</dbReference>
<dbReference type="SUPFAM" id="SSF57184">
    <property type="entry name" value="Growth factor receptor domain"/>
    <property type="match status" value="1"/>
</dbReference>
<organism evidence="2 3">
    <name type="scientific">Varanus komodoensis</name>
    <name type="common">Komodo dragon</name>
    <dbReference type="NCBI Taxonomy" id="61221"/>
    <lineage>
        <taxon>Eukaryota</taxon>
        <taxon>Metazoa</taxon>
        <taxon>Chordata</taxon>
        <taxon>Craniata</taxon>
        <taxon>Vertebrata</taxon>
        <taxon>Euteleostomi</taxon>
        <taxon>Lepidosauria</taxon>
        <taxon>Squamata</taxon>
        <taxon>Bifurcata</taxon>
        <taxon>Unidentata</taxon>
        <taxon>Episquamata</taxon>
        <taxon>Toxicofera</taxon>
        <taxon>Anguimorpha</taxon>
        <taxon>Paleoanguimorpha</taxon>
        <taxon>Varanoidea</taxon>
        <taxon>Varanidae</taxon>
        <taxon>Varanus</taxon>
    </lineage>
</organism>
<protein>
    <submittedName>
        <fullName evidence="2">Uncharacterized protein</fullName>
    </submittedName>
</protein>
<feature type="chain" id="PRO_5034729295" evidence="1">
    <location>
        <begin position="25"/>
        <end position="205"/>
    </location>
</feature>
<dbReference type="InterPro" id="IPR009030">
    <property type="entry name" value="Growth_fac_rcpt_cys_sf"/>
</dbReference>
<dbReference type="PANTHER" id="PTHR21274:SF2">
    <property type="entry name" value="MECKELIN"/>
    <property type="match status" value="1"/>
</dbReference>
<dbReference type="InterPro" id="IPR019170">
    <property type="entry name" value="Meckelin"/>
</dbReference>
<reference evidence="2" key="2">
    <citation type="submission" date="2025-09" db="UniProtKB">
        <authorList>
            <consortium name="Ensembl"/>
        </authorList>
    </citation>
    <scope>IDENTIFICATION</scope>
</reference>
<evidence type="ECO:0000256" key="1">
    <source>
        <dbReference type="SAM" id="SignalP"/>
    </source>
</evidence>
<dbReference type="Proteomes" id="UP000694545">
    <property type="component" value="Unplaced"/>
</dbReference>